<reference evidence="2 3" key="1">
    <citation type="submission" date="2016-10" db="EMBL/GenBank/DDBJ databases">
        <authorList>
            <person name="de Groot N.N."/>
        </authorList>
    </citation>
    <scope>NUCLEOTIDE SEQUENCE [LARGE SCALE GENOMIC DNA]</scope>
    <source>
        <strain evidence="2 3">CGMCC 1.7056</strain>
    </source>
</reference>
<dbReference type="PANTHER" id="PTHR47199:SF2">
    <property type="entry name" value="PHOTOSYSTEM II STABILITY_ASSEMBLY FACTOR HCF136, CHLOROPLASTIC"/>
    <property type="match status" value="1"/>
</dbReference>
<dbReference type="OrthoDB" id="9764804at2"/>
<protein>
    <recommendedName>
        <fullName evidence="4">Oxidoreductase</fullName>
    </recommendedName>
</protein>
<name>A0A1I1E4X9_9ACTN</name>
<dbReference type="InterPro" id="IPR015943">
    <property type="entry name" value="WD40/YVTN_repeat-like_dom_sf"/>
</dbReference>
<feature type="chain" id="PRO_5011469474" description="Oxidoreductase" evidence="1">
    <location>
        <begin position="30"/>
        <end position="371"/>
    </location>
</feature>
<dbReference type="STRING" id="574651.SAMN04487968_101568"/>
<gene>
    <name evidence="2" type="ORF">SAMN04487968_101568</name>
</gene>
<organism evidence="2 3">
    <name type="scientific">Nocardioides terrae</name>
    <dbReference type="NCBI Taxonomy" id="574651"/>
    <lineage>
        <taxon>Bacteria</taxon>
        <taxon>Bacillati</taxon>
        <taxon>Actinomycetota</taxon>
        <taxon>Actinomycetes</taxon>
        <taxon>Propionibacteriales</taxon>
        <taxon>Nocardioidaceae</taxon>
        <taxon>Nocardioides</taxon>
    </lineage>
</organism>
<dbReference type="RefSeq" id="WP_091119851.1">
    <property type="nucleotide sequence ID" value="NZ_FOLB01000001.1"/>
</dbReference>
<accession>A0A1I1E4X9</accession>
<evidence type="ECO:0000256" key="1">
    <source>
        <dbReference type="SAM" id="SignalP"/>
    </source>
</evidence>
<dbReference type="EMBL" id="FOLB01000001">
    <property type="protein sequence ID" value="SFB79980.1"/>
    <property type="molecule type" value="Genomic_DNA"/>
</dbReference>
<dbReference type="Proteomes" id="UP000198832">
    <property type="component" value="Unassembled WGS sequence"/>
</dbReference>
<keyword evidence="1" id="KW-0732">Signal</keyword>
<dbReference type="Gene3D" id="2.130.10.10">
    <property type="entry name" value="YVTN repeat-like/Quinoprotein amine dehydrogenase"/>
    <property type="match status" value="2"/>
</dbReference>
<dbReference type="PANTHER" id="PTHR47199">
    <property type="entry name" value="PHOTOSYSTEM II STABILITY/ASSEMBLY FACTOR HCF136, CHLOROPLASTIC"/>
    <property type="match status" value="1"/>
</dbReference>
<dbReference type="SUPFAM" id="SSF110296">
    <property type="entry name" value="Oligoxyloglucan reducing end-specific cellobiohydrolase"/>
    <property type="match status" value="1"/>
</dbReference>
<dbReference type="AlphaFoldDB" id="A0A1I1E4X9"/>
<evidence type="ECO:0008006" key="4">
    <source>
        <dbReference type="Google" id="ProtNLM"/>
    </source>
</evidence>
<feature type="signal peptide" evidence="1">
    <location>
        <begin position="1"/>
        <end position="29"/>
    </location>
</feature>
<evidence type="ECO:0000313" key="2">
    <source>
        <dbReference type="EMBL" id="SFB79980.1"/>
    </source>
</evidence>
<keyword evidence="3" id="KW-1185">Reference proteome</keyword>
<sequence>MRRLGSLVLSTVLLASLASLTGPINTAYAGPGHHPTRSGHHGSPVWGQTVVDPDQSFRGLDAVDRRTAWVAGGSATDGGPGRVFRTTDGGRTWKDVSPPHTDGLLFRDVAARSAKEAVVLAIGEGDASRIYRTTDGGRTWATAFVNPDPAAFYDCLAFYPGGRRGLALSDPVDGRFRILATRDSGRSWHVLPDDGMPDAATEAGFAASGDCLVTVGRTAYFGSGGGLSRVFRSDDFGRTWTATDSTIPAGEAAGVFGLAFRTPWQGVAVGGDFSEPADGVDAVATTGRSGTWRNAGDLTHLAEDVAFLPGRGDRLVATGESGDVMGTSVSTDGGRSWTHVSTLGYHALDCTHDGSCWAAGGDGRVARLARY</sequence>
<evidence type="ECO:0000313" key="3">
    <source>
        <dbReference type="Proteomes" id="UP000198832"/>
    </source>
</evidence>
<dbReference type="CDD" id="cd15482">
    <property type="entry name" value="Sialidase_non-viral"/>
    <property type="match status" value="1"/>
</dbReference>
<proteinExistence type="predicted"/>